<reference evidence="2" key="1">
    <citation type="submission" date="2016-03" db="EMBL/GenBank/DDBJ databases">
        <authorList>
            <person name="Johnson T.J."/>
            <person name="Youmans B."/>
            <person name="Case K."/>
            <person name="Noll S."/>
        </authorList>
    </citation>
    <scope>NUCLEOTIDE SEQUENCE [LARGE SCALE GENOMIC DNA]</scope>
    <source>
        <strain evidence="2">UMNLAv8</strain>
    </source>
</reference>
<comment type="caution">
    <text evidence="1">The sequence shown here is derived from an EMBL/GenBank/DDBJ whole genome shotgun (WGS) entry which is preliminary data.</text>
</comment>
<protein>
    <submittedName>
        <fullName evidence="1">Uncharacterized protein</fullName>
    </submittedName>
</protein>
<sequence length="142" mass="16824">MFDLIAGGVRIVLFNNFYNVEQKMTYLYKNCNCGLPQSNYDLIEKSGGSSEEYEDTFWYSYTIKVNSSRYLYVMSDTPKNAGGWEVIDKRNHQDYFYDIEQKDYETESGKKVSLSKDKDIRRQLDLTLNKIGKKMNYQFKLF</sequence>
<dbReference type="EMBL" id="LVKI01000019">
    <property type="protein sequence ID" value="OAQ07997.1"/>
    <property type="molecule type" value="Genomic_DNA"/>
</dbReference>
<dbReference type="Proteomes" id="UP000078520">
    <property type="component" value="Unassembled WGS sequence"/>
</dbReference>
<gene>
    <name evidence="1" type="ORF">A3O14_05150</name>
</gene>
<organism evidence="1 2">
    <name type="scientific">Ligilactobacillus aviarius</name>
    <dbReference type="NCBI Taxonomy" id="1606"/>
    <lineage>
        <taxon>Bacteria</taxon>
        <taxon>Bacillati</taxon>
        <taxon>Bacillota</taxon>
        <taxon>Bacilli</taxon>
        <taxon>Lactobacillales</taxon>
        <taxon>Lactobacillaceae</taxon>
        <taxon>Ligilactobacillus</taxon>
    </lineage>
</organism>
<dbReference type="RefSeq" id="WP_064208761.1">
    <property type="nucleotide sequence ID" value="NZ_LVKC01000005.1"/>
</dbReference>
<evidence type="ECO:0000313" key="2">
    <source>
        <dbReference type="Proteomes" id="UP000078520"/>
    </source>
</evidence>
<dbReference type="AlphaFoldDB" id="A0A179C4T2"/>
<proteinExistence type="predicted"/>
<accession>A0A179C4T2</accession>
<name>A0A179C4T2_9LACO</name>
<evidence type="ECO:0000313" key="1">
    <source>
        <dbReference type="EMBL" id="OAQ07997.1"/>
    </source>
</evidence>